<dbReference type="EMBL" id="QJKJ01001689">
    <property type="protein sequence ID" value="RDY06424.1"/>
    <property type="molecule type" value="Genomic_DNA"/>
</dbReference>
<accession>A0A371HUQ5</accession>
<evidence type="ECO:0000313" key="2">
    <source>
        <dbReference type="EMBL" id="RDY06424.1"/>
    </source>
</evidence>
<organism evidence="2 3">
    <name type="scientific">Mucuna pruriens</name>
    <name type="common">Velvet bean</name>
    <name type="synonym">Dolichos pruriens</name>
    <dbReference type="NCBI Taxonomy" id="157652"/>
    <lineage>
        <taxon>Eukaryota</taxon>
        <taxon>Viridiplantae</taxon>
        <taxon>Streptophyta</taxon>
        <taxon>Embryophyta</taxon>
        <taxon>Tracheophyta</taxon>
        <taxon>Spermatophyta</taxon>
        <taxon>Magnoliopsida</taxon>
        <taxon>eudicotyledons</taxon>
        <taxon>Gunneridae</taxon>
        <taxon>Pentapetalae</taxon>
        <taxon>rosids</taxon>
        <taxon>fabids</taxon>
        <taxon>Fabales</taxon>
        <taxon>Fabaceae</taxon>
        <taxon>Papilionoideae</taxon>
        <taxon>50 kb inversion clade</taxon>
        <taxon>NPAAA clade</taxon>
        <taxon>indigoferoid/millettioid clade</taxon>
        <taxon>Phaseoleae</taxon>
        <taxon>Mucuna</taxon>
    </lineage>
</organism>
<feature type="domain" description="DUF7745" evidence="1">
    <location>
        <begin position="25"/>
        <end position="228"/>
    </location>
</feature>
<feature type="non-terminal residue" evidence="2">
    <location>
        <position position="1"/>
    </location>
</feature>
<dbReference type="Pfam" id="PF24924">
    <property type="entry name" value="DUF7745"/>
    <property type="match status" value="1"/>
</dbReference>
<dbReference type="Proteomes" id="UP000257109">
    <property type="component" value="Unassembled WGS sequence"/>
</dbReference>
<proteinExistence type="predicted"/>
<dbReference type="InterPro" id="IPR056647">
    <property type="entry name" value="DUF7745"/>
</dbReference>
<dbReference type="PANTHER" id="PTHR48154">
    <property type="entry name" value="PROTEIN, PUTATIVE-RELATED"/>
    <property type="match status" value="1"/>
</dbReference>
<evidence type="ECO:0000259" key="1">
    <source>
        <dbReference type="Pfam" id="PF24924"/>
    </source>
</evidence>
<gene>
    <name evidence="2" type="ORF">CR513_09588</name>
</gene>
<name>A0A371HUQ5_MUCPR</name>
<protein>
    <recommendedName>
        <fullName evidence="1">DUF7745 domain-containing protein</fullName>
    </recommendedName>
</protein>
<keyword evidence="3" id="KW-1185">Reference proteome</keyword>
<comment type="caution">
    <text evidence="2">The sequence shown here is derived from an EMBL/GenBank/DDBJ whole genome shotgun (WGS) entry which is preliminary data.</text>
</comment>
<dbReference type="AlphaFoldDB" id="A0A371HUQ5"/>
<sequence>MKGDISHHIWKLRPILTRTPDVQSLRQWGSQLKGHWRRTFERKYGNLIGLVSVEVQCTAISALTQYYDPPLRCFTFRDFQLAPTLEEYERLLGIPLGKSLPYLFRGHYSSWTSVANLLKASELEVSKQKKNRNRGDGDWLTFIDVYGLLVYNVVLFPYIEDYVDLAAIDAFLGKRDRGESPIVAVLANTYYTLNYYREKNGRGLRCCTSLLYLWITTHLFHSKGRTEYPIEDHNWS</sequence>
<reference evidence="2" key="1">
    <citation type="submission" date="2018-05" db="EMBL/GenBank/DDBJ databases">
        <title>Draft genome of Mucuna pruriens seed.</title>
        <authorList>
            <person name="Nnadi N.E."/>
            <person name="Vos R."/>
            <person name="Hasami M.H."/>
            <person name="Devisetty U.K."/>
            <person name="Aguiy J.C."/>
        </authorList>
    </citation>
    <scope>NUCLEOTIDE SEQUENCE [LARGE SCALE GENOMIC DNA]</scope>
    <source>
        <strain evidence="2">JCA_2017</strain>
    </source>
</reference>
<dbReference type="OrthoDB" id="983711at2759"/>
<evidence type="ECO:0000313" key="3">
    <source>
        <dbReference type="Proteomes" id="UP000257109"/>
    </source>
</evidence>
<dbReference type="PANTHER" id="PTHR48154:SF1">
    <property type="entry name" value="PROTEIN, PUTATIVE-RELATED"/>
    <property type="match status" value="1"/>
</dbReference>